<dbReference type="Pfam" id="PF13377">
    <property type="entry name" value="Peripla_BP_3"/>
    <property type="match status" value="1"/>
</dbReference>
<evidence type="ECO:0000313" key="5">
    <source>
        <dbReference type="EMBL" id="KDS56852.1"/>
    </source>
</evidence>
<dbReference type="PANTHER" id="PTHR38445">
    <property type="entry name" value="HTH-TYPE TRANSCRIPTIONAL REPRESSOR YTRA"/>
    <property type="match status" value="1"/>
</dbReference>
<dbReference type="EMBL" id="JNHM01000002">
    <property type="protein sequence ID" value="KDS56852.1"/>
    <property type="molecule type" value="Genomic_DNA"/>
</dbReference>
<dbReference type="Pfam" id="PF00392">
    <property type="entry name" value="GntR"/>
    <property type="match status" value="1"/>
</dbReference>
<evidence type="ECO:0000259" key="4">
    <source>
        <dbReference type="PROSITE" id="PS50949"/>
    </source>
</evidence>
<dbReference type="InterPro" id="IPR028082">
    <property type="entry name" value="Peripla_BP_I"/>
</dbReference>
<dbReference type="SMART" id="SM00345">
    <property type="entry name" value="HTH_GNTR"/>
    <property type="match status" value="1"/>
</dbReference>
<keyword evidence="1" id="KW-0805">Transcription regulation</keyword>
<accession>A0A069SP21</accession>
<comment type="caution">
    <text evidence="5">The sequence shown here is derived from an EMBL/GenBank/DDBJ whole genome shotgun (WGS) entry which is preliminary data.</text>
</comment>
<dbReference type="SUPFAM" id="SSF46785">
    <property type="entry name" value="Winged helix' DNA-binding domain"/>
    <property type="match status" value="1"/>
</dbReference>
<evidence type="ECO:0000256" key="3">
    <source>
        <dbReference type="ARBA" id="ARBA00023163"/>
    </source>
</evidence>
<dbReference type="Proteomes" id="UP000027661">
    <property type="component" value="Unassembled WGS sequence"/>
</dbReference>
<dbReference type="Gene3D" id="3.40.50.2300">
    <property type="match status" value="2"/>
</dbReference>
<evidence type="ECO:0000256" key="1">
    <source>
        <dbReference type="ARBA" id="ARBA00023015"/>
    </source>
</evidence>
<dbReference type="PROSITE" id="PS50949">
    <property type="entry name" value="HTH_GNTR"/>
    <property type="match status" value="1"/>
</dbReference>
<keyword evidence="3" id="KW-0804">Transcription</keyword>
<reference evidence="5 6" key="1">
    <citation type="submission" date="2014-04" db="EMBL/GenBank/DDBJ databases">
        <authorList>
            <person name="Sears C."/>
            <person name="Carroll K."/>
            <person name="Sack B.R."/>
            <person name="Qadri F."/>
            <person name="Myers L.L."/>
            <person name="Chung G.-T."/>
            <person name="Escheverria P."/>
            <person name="Fraser C.M."/>
            <person name="Sadzewicz L."/>
            <person name="Shefchek K.A."/>
            <person name="Tallon L."/>
            <person name="Das S.P."/>
            <person name="Daugherty S."/>
            <person name="Mongodin E.F."/>
        </authorList>
    </citation>
    <scope>NUCLEOTIDE SEQUENCE [LARGE SCALE GENOMIC DNA]</scope>
    <source>
        <strain evidence="5 6">3975 RP4</strain>
    </source>
</reference>
<dbReference type="InterPro" id="IPR000524">
    <property type="entry name" value="Tscrpt_reg_HTH_GntR"/>
</dbReference>
<dbReference type="InterPro" id="IPR046335">
    <property type="entry name" value="LacI/GalR-like_sensor"/>
</dbReference>
<dbReference type="PANTHER" id="PTHR38445:SF10">
    <property type="entry name" value="GNTR-FAMILY TRANSCRIPTIONAL REGULATOR"/>
    <property type="match status" value="1"/>
</dbReference>
<feature type="domain" description="HTH gntR-type" evidence="4">
    <location>
        <begin position="9"/>
        <end position="77"/>
    </location>
</feature>
<name>A0A069SP21_PHOVU</name>
<dbReference type="GO" id="GO:0003677">
    <property type="term" value="F:DNA binding"/>
    <property type="evidence" value="ECO:0007669"/>
    <property type="project" value="UniProtKB-KW"/>
</dbReference>
<dbReference type="GO" id="GO:0003700">
    <property type="term" value="F:DNA-binding transcription factor activity"/>
    <property type="evidence" value="ECO:0007669"/>
    <property type="project" value="InterPro"/>
</dbReference>
<proteinExistence type="predicted"/>
<dbReference type="CDD" id="cd07377">
    <property type="entry name" value="WHTH_GntR"/>
    <property type="match status" value="1"/>
</dbReference>
<gene>
    <name evidence="5" type="ORF">M099_0086</name>
</gene>
<dbReference type="AlphaFoldDB" id="A0A069SP21"/>
<sequence>MKVTFGQQTTKVKQLADLLSQEISMGKYKSDCTLPSINKLSREYQVSRDTVFKAFIDLKDRGIIDSTPGKGYYVTNKLTNILLLLDEYSPFKYSLYNSFIKKLSINYKVDLLFHQYNERLFNTILRESIGRYNKYIVMNFDNEKLSPHLYKIDSSKLLLLDFGKFDKKDYSYVCQDFDDSFYHALAALKEHLRKYQKLVLLFPEDIKHPRSSCQYFNCFCQDYHIDSAIVENTDRIQVRKGEVYIAIRQIEVVNIIKQSRTTGLKCGEDFGLIAYNDTPAYEVIDQGITVLSINWEELGRKAAEFVLTGQEIRTYLPTEVHLRNSI</sequence>
<keyword evidence="2" id="KW-0238">DNA-binding</keyword>
<dbReference type="InterPro" id="IPR036388">
    <property type="entry name" value="WH-like_DNA-bd_sf"/>
</dbReference>
<dbReference type="PATRIC" id="fig|1339352.3.peg.84"/>
<evidence type="ECO:0000256" key="2">
    <source>
        <dbReference type="ARBA" id="ARBA00023125"/>
    </source>
</evidence>
<dbReference type="SUPFAM" id="SSF53822">
    <property type="entry name" value="Periplasmic binding protein-like I"/>
    <property type="match status" value="1"/>
</dbReference>
<dbReference type="InterPro" id="IPR036390">
    <property type="entry name" value="WH_DNA-bd_sf"/>
</dbReference>
<protein>
    <submittedName>
        <fullName evidence="5">Bacterial regulatory s, gntR family protein</fullName>
    </submittedName>
</protein>
<dbReference type="Gene3D" id="1.10.10.10">
    <property type="entry name" value="Winged helix-like DNA-binding domain superfamily/Winged helix DNA-binding domain"/>
    <property type="match status" value="1"/>
</dbReference>
<dbReference type="RefSeq" id="WP_022508263.1">
    <property type="nucleotide sequence ID" value="NZ_JNHM01000002.1"/>
</dbReference>
<evidence type="ECO:0000313" key="6">
    <source>
        <dbReference type="Proteomes" id="UP000027661"/>
    </source>
</evidence>
<organism evidence="5 6">
    <name type="scientific">Phocaeicola vulgatus str. 3975 RP4</name>
    <dbReference type="NCBI Taxonomy" id="1339352"/>
    <lineage>
        <taxon>Bacteria</taxon>
        <taxon>Pseudomonadati</taxon>
        <taxon>Bacteroidota</taxon>
        <taxon>Bacteroidia</taxon>
        <taxon>Bacteroidales</taxon>
        <taxon>Bacteroidaceae</taxon>
        <taxon>Phocaeicola</taxon>
    </lineage>
</organism>